<keyword evidence="2" id="KW-0732">Signal</keyword>
<dbReference type="InterPro" id="IPR029058">
    <property type="entry name" value="AB_hydrolase_fold"/>
</dbReference>
<gene>
    <name evidence="6" type="ORF">ATL42_3147</name>
</gene>
<evidence type="ECO:0000256" key="3">
    <source>
        <dbReference type="ARBA" id="ARBA00022801"/>
    </source>
</evidence>
<dbReference type="Gene3D" id="3.40.50.1820">
    <property type="entry name" value="alpha/beta hydrolase"/>
    <property type="match status" value="1"/>
</dbReference>
<feature type="domain" description="Peptidase S33 tripeptidyl aminopeptidase-like C-terminal" evidence="5">
    <location>
        <begin position="454"/>
        <end position="555"/>
    </location>
</feature>
<proteinExistence type="inferred from homology"/>
<dbReference type="OrthoDB" id="3252468at2"/>
<comment type="caution">
    <text evidence="6">The sequence shown here is derived from an EMBL/GenBank/DDBJ whole genome shotgun (WGS) entry which is preliminary data.</text>
</comment>
<dbReference type="EMBL" id="PDJG01000001">
    <property type="protein sequence ID" value="PFG35209.1"/>
    <property type="molecule type" value="Genomic_DNA"/>
</dbReference>
<evidence type="ECO:0000256" key="1">
    <source>
        <dbReference type="ARBA" id="ARBA00010088"/>
    </source>
</evidence>
<accession>A0A2A9EAI3</accession>
<protein>
    <submittedName>
        <fullName evidence="6">Alpha/beta hydrolase family protein</fullName>
    </submittedName>
</protein>
<name>A0A2A9EAI3_9MICO</name>
<dbReference type="AlphaFoldDB" id="A0A2A9EAI3"/>
<dbReference type="InterPro" id="IPR013595">
    <property type="entry name" value="Pept_S33_TAP-like_C"/>
</dbReference>
<evidence type="ECO:0000256" key="2">
    <source>
        <dbReference type="ARBA" id="ARBA00022729"/>
    </source>
</evidence>
<dbReference type="PANTHER" id="PTHR43248:SF29">
    <property type="entry name" value="TRIPEPTIDYL AMINOPEPTIDASE"/>
    <property type="match status" value="1"/>
</dbReference>
<feature type="compositionally biased region" description="Polar residues" evidence="4">
    <location>
        <begin position="66"/>
        <end position="86"/>
    </location>
</feature>
<comment type="similarity">
    <text evidence="1">Belongs to the peptidase S33 family.</text>
</comment>
<dbReference type="SUPFAM" id="SSF53474">
    <property type="entry name" value="alpha/beta-Hydrolases"/>
    <property type="match status" value="1"/>
</dbReference>
<dbReference type="GO" id="GO:0016787">
    <property type="term" value="F:hydrolase activity"/>
    <property type="evidence" value="ECO:0007669"/>
    <property type="project" value="UniProtKB-KW"/>
</dbReference>
<reference evidence="6 7" key="1">
    <citation type="submission" date="2017-10" db="EMBL/GenBank/DDBJ databases">
        <title>Sequencing the genomes of 1000 actinobacteria strains.</title>
        <authorList>
            <person name="Klenk H.-P."/>
        </authorList>
    </citation>
    <scope>NUCLEOTIDE SEQUENCE [LARGE SCALE GENOMIC DNA]</scope>
    <source>
        <strain evidence="6 7">DSM 18966</strain>
    </source>
</reference>
<keyword evidence="7" id="KW-1185">Reference proteome</keyword>
<feature type="region of interest" description="Disordered" evidence="4">
    <location>
        <begin position="66"/>
        <end position="87"/>
    </location>
</feature>
<evidence type="ECO:0000259" key="5">
    <source>
        <dbReference type="Pfam" id="PF08386"/>
    </source>
</evidence>
<keyword evidence="3 6" id="KW-0378">Hydrolase</keyword>
<evidence type="ECO:0000256" key="4">
    <source>
        <dbReference type="SAM" id="MobiDB-lite"/>
    </source>
</evidence>
<organism evidence="6 7">
    <name type="scientific">Sanguibacter antarcticus</name>
    <dbReference type="NCBI Taxonomy" id="372484"/>
    <lineage>
        <taxon>Bacteria</taxon>
        <taxon>Bacillati</taxon>
        <taxon>Actinomycetota</taxon>
        <taxon>Actinomycetes</taxon>
        <taxon>Micrococcales</taxon>
        <taxon>Sanguibacteraceae</taxon>
        <taxon>Sanguibacter</taxon>
    </lineage>
</organism>
<sequence length="555" mass="57781">MDRGIHGVGCRSPGSLTSFSPVISASNDLPVRAALFSRRRTAGPQGWVRFATVLAGASLVLAGCSSPGSKTQSTVDGPSASGSTSAPEEDVAADLVEFYDQDVDWAECGSTFECADVSVPLDWDAPSDGAITVGVRRHLADGVKMGTVLINPGGPGGSGVNFVGYAPFIFGDALLESYDILGFDPRGVGESSPVTCLTDEEKDVYNAKSYVPDDAGLAAMEADSTYIAGRCAEETGDVLGEVDTQSSARDMDVIRAVVGDAQLNYLGFSYGTQLGATYAGIYPAKVGRMVLDGAIDLRLSVQEQSLQQAVGFENALTAYVEDCQAGSGCPLTGTATDGKAQVKTLLDGLLANPMPTDDSERPLTQTLAFYGIAQPLYAQSMWPLLTTALEAAIVAGDGSELLESADSYNSREPDGTYSDNQGEAFRAIGCLDARGETDRATMDAEYAAIVAAAPTMGTFFGYGGLGCKNWPYPEVAQDFDLAATGAAPIVVIGTTNDPATPYVWAQGLAEQLESGVLVTYEGEGHTAYGRSNSCIIDAVDGYFVDGAVPDDGLMC</sequence>
<dbReference type="Pfam" id="PF08386">
    <property type="entry name" value="Abhydrolase_4"/>
    <property type="match status" value="1"/>
</dbReference>
<evidence type="ECO:0000313" key="6">
    <source>
        <dbReference type="EMBL" id="PFG35209.1"/>
    </source>
</evidence>
<evidence type="ECO:0000313" key="7">
    <source>
        <dbReference type="Proteomes" id="UP000225548"/>
    </source>
</evidence>
<dbReference type="Proteomes" id="UP000225548">
    <property type="component" value="Unassembled WGS sequence"/>
</dbReference>
<dbReference type="InterPro" id="IPR051601">
    <property type="entry name" value="Serine_prot/Carboxylest_S33"/>
</dbReference>
<dbReference type="PANTHER" id="PTHR43248">
    <property type="entry name" value="2-SUCCINYL-6-HYDROXY-2,4-CYCLOHEXADIENE-1-CARBOXYLATE SYNTHASE"/>
    <property type="match status" value="1"/>
</dbReference>